<dbReference type="SUPFAM" id="SSF53328">
    <property type="entry name" value="Formyltransferase"/>
    <property type="match status" value="1"/>
</dbReference>
<name>A0A5C0B3D8_9BURK</name>
<dbReference type="InterPro" id="IPR036477">
    <property type="entry name" value="Formyl_transf_N_sf"/>
</dbReference>
<dbReference type="PANTHER" id="PTHR43369">
    <property type="entry name" value="PHOSPHORIBOSYLGLYCINAMIDE FORMYLTRANSFERASE"/>
    <property type="match status" value="1"/>
</dbReference>
<feature type="binding site" evidence="4">
    <location>
        <begin position="104"/>
        <end position="107"/>
    </location>
    <ligand>
        <name>(6R)-10-formyltetrahydrofolate</name>
        <dbReference type="ChEBI" id="CHEBI:195366"/>
    </ligand>
</feature>
<dbReference type="PANTHER" id="PTHR43369:SF2">
    <property type="entry name" value="PHOSPHORIBOSYLGLYCINAMIDE FORMYLTRANSFERASE"/>
    <property type="match status" value="1"/>
</dbReference>
<gene>
    <name evidence="4" type="primary">purN</name>
    <name evidence="6" type="ORF">FXN63_16640</name>
</gene>
<feature type="domain" description="Formyl transferase N-terminal" evidence="5">
    <location>
        <begin position="17"/>
        <end position="196"/>
    </location>
</feature>
<evidence type="ECO:0000259" key="5">
    <source>
        <dbReference type="Pfam" id="PF00551"/>
    </source>
</evidence>
<dbReference type="GO" id="GO:0006189">
    <property type="term" value="P:'de novo' IMP biosynthetic process"/>
    <property type="evidence" value="ECO:0007669"/>
    <property type="project" value="UniProtKB-UniRule"/>
</dbReference>
<protein>
    <recommendedName>
        <fullName evidence="4">Phosphoribosylglycinamide formyltransferase</fullName>
        <ecNumber evidence="4">2.1.2.2</ecNumber>
    </recommendedName>
    <alternativeName>
        <fullName evidence="4">5'-phosphoribosylglycinamide transformylase</fullName>
    </alternativeName>
    <alternativeName>
        <fullName evidence="4">GAR transformylase</fullName>
        <shortName evidence="4">GART</shortName>
    </alternativeName>
</protein>
<feature type="active site" description="Proton donor" evidence="4">
    <location>
        <position position="123"/>
    </location>
</feature>
<dbReference type="HAMAP" id="MF_01930">
    <property type="entry name" value="PurN"/>
    <property type="match status" value="1"/>
</dbReference>
<keyword evidence="2 4" id="KW-0808">Transferase</keyword>
<evidence type="ECO:0000313" key="7">
    <source>
        <dbReference type="Proteomes" id="UP000325161"/>
    </source>
</evidence>
<dbReference type="InterPro" id="IPR004607">
    <property type="entry name" value="GART"/>
</dbReference>
<evidence type="ECO:0000313" key="6">
    <source>
        <dbReference type="EMBL" id="QEI07291.1"/>
    </source>
</evidence>
<reference evidence="6 7" key="1">
    <citation type="submission" date="2019-08" db="EMBL/GenBank/DDBJ databases">
        <title>Amphibian skin-associated Pigmentiphaga: genome sequence and occurrence across geography and hosts.</title>
        <authorList>
            <person name="Bletz M.C."/>
            <person name="Bunk B."/>
            <person name="Sproeer C."/>
            <person name="Biwer P."/>
            <person name="Reiter S."/>
            <person name="Rabemananjara F.C.E."/>
            <person name="Schulz S."/>
            <person name="Overmann J."/>
            <person name="Vences M."/>
        </authorList>
    </citation>
    <scope>NUCLEOTIDE SEQUENCE [LARGE SCALE GENOMIC DNA]</scope>
    <source>
        <strain evidence="6 7">Mada1488</strain>
    </source>
</reference>
<dbReference type="Pfam" id="PF00551">
    <property type="entry name" value="Formyl_trans_N"/>
    <property type="match status" value="1"/>
</dbReference>
<dbReference type="Proteomes" id="UP000325161">
    <property type="component" value="Chromosome"/>
</dbReference>
<feature type="site" description="Raises pKa of active site His" evidence="4">
    <location>
        <position position="159"/>
    </location>
</feature>
<comment type="function">
    <text evidence="4">Catalyzes the transfer of a formyl group from 10-formyltetrahydrofolate to 5-phospho-ribosyl-glycinamide (GAR), producing 5-phospho-ribosyl-N-formylglycinamide (FGAR) and tetrahydrofolate.</text>
</comment>
<keyword evidence="3 4" id="KW-0658">Purine biosynthesis</keyword>
<dbReference type="EMBL" id="CP043046">
    <property type="protein sequence ID" value="QEI07291.1"/>
    <property type="molecule type" value="Genomic_DNA"/>
</dbReference>
<comment type="pathway">
    <text evidence="1 4">Purine metabolism; IMP biosynthesis via de novo pathway; N(2)-formyl-N(1)-(5-phospho-D-ribosyl)glycinamide from N(1)-(5-phospho-D-ribosyl)glycinamide (10-formyl THF route): step 1/1.</text>
</comment>
<evidence type="ECO:0000256" key="1">
    <source>
        <dbReference type="ARBA" id="ARBA00005054"/>
    </source>
</evidence>
<keyword evidence="7" id="KW-1185">Reference proteome</keyword>
<organism evidence="6 7">
    <name type="scientific">Pigmentiphaga aceris</name>
    <dbReference type="NCBI Taxonomy" id="1940612"/>
    <lineage>
        <taxon>Bacteria</taxon>
        <taxon>Pseudomonadati</taxon>
        <taxon>Pseudomonadota</taxon>
        <taxon>Betaproteobacteria</taxon>
        <taxon>Burkholderiales</taxon>
        <taxon>Alcaligenaceae</taxon>
        <taxon>Pigmentiphaga</taxon>
    </lineage>
</organism>
<dbReference type="AlphaFoldDB" id="A0A5C0B3D8"/>
<dbReference type="InterPro" id="IPR002376">
    <property type="entry name" value="Formyl_transf_N"/>
</dbReference>
<dbReference type="UniPathway" id="UPA00074">
    <property type="reaction ID" value="UER00126"/>
</dbReference>
<dbReference type="OrthoDB" id="9806170at2"/>
<feature type="binding site" evidence="4">
    <location>
        <position position="79"/>
    </location>
    <ligand>
        <name>(6R)-10-formyltetrahydrofolate</name>
        <dbReference type="ChEBI" id="CHEBI:195366"/>
    </ligand>
</feature>
<comment type="similarity">
    <text evidence="4">Belongs to the GART family.</text>
</comment>
<evidence type="ECO:0000256" key="2">
    <source>
        <dbReference type="ARBA" id="ARBA00022679"/>
    </source>
</evidence>
<dbReference type="GO" id="GO:0005829">
    <property type="term" value="C:cytosol"/>
    <property type="evidence" value="ECO:0007669"/>
    <property type="project" value="TreeGrafter"/>
</dbReference>
<dbReference type="NCBIfam" id="TIGR00639">
    <property type="entry name" value="PurN"/>
    <property type="match status" value="1"/>
</dbReference>
<dbReference type="Gene3D" id="3.40.50.170">
    <property type="entry name" value="Formyl transferase, N-terminal domain"/>
    <property type="match status" value="1"/>
</dbReference>
<sequence length="224" mass="23998">MQAPQVSPQPPASAARRFVILVSGRGSNMRAIVQAARAGTCPADIVAVIGNRADSAGLAWAAEVGIPTAVVSHRDHDSRESFDAALAAEIDRFAPDYVLLAGFMRILTSGFVDHYRGRLINIHPSLLPMFPGLATHAQALSAGVRVHGCSVHFVTPVLDHGPILAQGAVPVLDDDTETTLAARVLEVEHRLYPQVVRWLAEGRVRLDGNRVIVDGENNRLLESA</sequence>
<accession>A0A5C0B3D8</accession>
<feature type="binding site" evidence="4">
    <location>
        <position position="121"/>
    </location>
    <ligand>
        <name>(6R)-10-formyltetrahydrofolate</name>
        <dbReference type="ChEBI" id="CHEBI:195366"/>
    </ligand>
</feature>
<evidence type="ECO:0000256" key="4">
    <source>
        <dbReference type="HAMAP-Rule" id="MF_01930"/>
    </source>
</evidence>
<evidence type="ECO:0000256" key="3">
    <source>
        <dbReference type="ARBA" id="ARBA00022755"/>
    </source>
</evidence>
<dbReference type="CDD" id="cd08645">
    <property type="entry name" value="FMT_core_GART"/>
    <property type="match status" value="1"/>
</dbReference>
<proteinExistence type="inferred from homology"/>
<dbReference type="KEGG" id="pacr:FXN63_16640"/>
<dbReference type="EC" id="2.1.2.2" evidence="4"/>
<comment type="catalytic activity">
    <reaction evidence="4">
        <text>N(1)-(5-phospho-beta-D-ribosyl)glycinamide + (6R)-10-formyltetrahydrofolate = N(2)-formyl-N(1)-(5-phospho-beta-D-ribosyl)glycinamide + (6S)-5,6,7,8-tetrahydrofolate + H(+)</text>
        <dbReference type="Rhea" id="RHEA:15053"/>
        <dbReference type="ChEBI" id="CHEBI:15378"/>
        <dbReference type="ChEBI" id="CHEBI:57453"/>
        <dbReference type="ChEBI" id="CHEBI:143788"/>
        <dbReference type="ChEBI" id="CHEBI:147286"/>
        <dbReference type="ChEBI" id="CHEBI:195366"/>
        <dbReference type="EC" id="2.1.2.2"/>
    </reaction>
</comment>
<dbReference type="GO" id="GO:0004644">
    <property type="term" value="F:phosphoribosylglycinamide formyltransferase activity"/>
    <property type="evidence" value="ECO:0007669"/>
    <property type="project" value="UniProtKB-UniRule"/>
</dbReference>
<feature type="binding site" evidence="4">
    <location>
        <begin position="26"/>
        <end position="28"/>
    </location>
    <ligand>
        <name>N(1)-(5-phospho-beta-D-ribosyl)glycinamide</name>
        <dbReference type="ChEBI" id="CHEBI:143788"/>
    </ligand>
</feature>
<dbReference type="RefSeq" id="WP_148816338.1">
    <property type="nucleotide sequence ID" value="NZ_CP043046.1"/>
</dbReference>